<keyword evidence="1 6" id="KW-0732">Signal</keyword>
<gene>
    <name evidence="7" type="ORF">M0811_06529</name>
</gene>
<dbReference type="EMBL" id="JAPDFW010000062">
    <property type="protein sequence ID" value="KAJ5076250.1"/>
    <property type="molecule type" value="Genomic_DNA"/>
</dbReference>
<keyword evidence="3" id="KW-0325">Glycoprotein</keyword>
<comment type="caution">
    <text evidence="7">The sequence shown here is derived from an EMBL/GenBank/DDBJ whole genome shotgun (WGS) entry which is preliminary data.</text>
</comment>
<evidence type="ECO:0000256" key="6">
    <source>
        <dbReference type="SAM" id="SignalP"/>
    </source>
</evidence>
<dbReference type="PROSITE" id="PS51470">
    <property type="entry name" value="FG_GAP"/>
    <property type="match status" value="1"/>
</dbReference>
<reference evidence="7" key="1">
    <citation type="submission" date="2022-10" db="EMBL/GenBank/DDBJ databases">
        <title>Novel sulphate-reducing endosymbionts in the free-living metamonad Anaeramoeba.</title>
        <authorList>
            <person name="Jerlstrom-Hultqvist J."/>
            <person name="Cepicka I."/>
            <person name="Gallot-Lavallee L."/>
            <person name="Salas-Leiva D."/>
            <person name="Curtis B.A."/>
            <person name="Zahonova K."/>
            <person name="Pipaliya S."/>
            <person name="Dacks J."/>
            <person name="Roger A.J."/>
        </authorList>
    </citation>
    <scope>NUCLEOTIDE SEQUENCE</scope>
    <source>
        <strain evidence="7">BMAN</strain>
    </source>
</reference>
<dbReference type="Pfam" id="PF14312">
    <property type="entry name" value="FG-GAP_2"/>
    <property type="match status" value="7"/>
</dbReference>
<dbReference type="PANTHER" id="PTHR36220">
    <property type="entry name" value="UNNAMED PRODUCT"/>
    <property type="match status" value="1"/>
</dbReference>
<evidence type="ECO:0000256" key="4">
    <source>
        <dbReference type="PROSITE-ProRule" id="PRU00803"/>
    </source>
</evidence>
<evidence type="ECO:0000256" key="2">
    <source>
        <dbReference type="ARBA" id="ARBA00022737"/>
    </source>
</evidence>
<feature type="repeat" description="FG-GAP" evidence="4">
    <location>
        <begin position="28"/>
        <end position="83"/>
    </location>
</feature>
<dbReference type="Proteomes" id="UP001149090">
    <property type="component" value="Unassembled WGS sequence"/>
</dbReference>
<organism evidence="7 8">
    <name type="scientific">Anaeramoeba ignava</name>
    <name type="common">Anaerobic marine amoeba</name>
    <dbReference type="NCBI Taxonomy" id="1746090"/>
    <lineage>
        <taxon>Eukaryota</taxon>
        <taxon>Metamonada</taxon>
        <taxon>Anaeramoebidae</taxon>
        <taxon>Anaeramoeba</taxon>
    </lineage>
</organism>
<feature type="transmembrane region" description="Helical" evidence="5">
    <location>
        <begin position="696"/>
        <end position="719"/>
    </location>
</feature>
<evidence type="ECO:0000256" key="5">
    <source>
        <dbReference type="SAM" id="Phobius"/>
    </source>
</evidence>
<dbReference type="OrthoDB" id="188207at2759"/>
<keyword evidence="8" id="KW-1185">Reference proteome</keyword>
<dbReference type="SUPFAM" id="SSF69318">
    <property type="entry name" value="Integrin alpha N-terminal domain"/>
    <property type="match status" value="1"/>
</dbReference>
<feature type="signal peptide" evidence="6">
    <location>
        <begin position="1"/>
        <end position="20"/>
    </location>
</feature>
<dbReference type="InterPro" id="IPR013519">
    <property type="entry name" value="Int_alpha_beta-p"/>
</dbReference>
<evidence type="ECO:0008006" key="9">
    <source>
        <dbReference type="Google" id="ProtNLM"/>
    </source>
</evidence>
<dbReference type="InterPro" id="IPR013517">
    <property type="entry name" value="FG-GAP"/>
</dbReference>
<dbReference type="AlphaFoldDB" id="A0A9Q0LS32"/>
<dbReference type="InterPro" id="IPR028994">
    <property type="entry name" value="Integrin_alpha_N"/>
</dbReference>
<sequence length="720" mass="77437">MNKIIIKIILSILIIQTVLNTKLVWVEEGTIITTNGQSQDNFGFSVKISEDTIVSGAPQATIANKSGQGAVYIFQNNGTNWNQMQILTASDGKAGDNFGNSLAIQDSILVIGAYYSNVSTNHSQGKVYVFQNNGTNWIESQILTASDGSSGDWFGKSVAINGNYIAIGAQNANTSANGVNQGKAYVFQNNGTNWNQMEILTASDGASGDWFGTSIGANGNYIVISSVRANVSNNTQQGKVYVFTNNGTNWIESEILTASDGASGDAFGSSIAILANDIIIGSPKAEVGTNADQGKAYYYQNNGSSWVQKSILVGTNGAKGDNFGASVDVSSEYLIVGGPRAAVDGKTDQGKAWMFSKQGGDWTSDGEVVSRDGQAHDNFGSSVSISVNRSAVGAFGAEVGQNTEQGKTYFVGLVEAPPPVTIDFCGAMFSQFNCTWEDLGSDISYDINYNGNWQNINNSQYNGTSYTKVFGSPEFTDITGNVDYSVQIRGCNTTTTACGDGSTVYNVLTRIDAVKTLSGIPSGDYIDLSWNYPDVPMENSVPKLNHYLISYKGTGPTSMVSVSNITLTARISNLTTTEQYAIKIWACRTALCTGEDAGEDSSIDVTTSFGTVNDLYCVSSGFTSLYCSWSPPQSTFVPYFYNLTYITSMPSENGTEIVNSTQEMFDISYPLRPYTVYLSACNQDSYCGILSQYDLYAGYSSASFVSFVFWFVALLFVFVW</sequence>
<dbReference type="InterPro" id="IPR013783">
    <property type="entry name" value="Ig-like_fold"/>
</dbReference>
<keyword evidence="2" id="KW-0677">Repeat</keyword>
<accession>A0A9Q0LS32</accession>
<evidence type="ECO:0000256" key="3">
    <source>
        <dbReference type="ARBA" id="ARBA00023180"/>
    </source>
</evidence>
<keyword evidence="5" id="KW-0472">Membrane</keyword>
<feature type="chain" id="PRO_5040430662" description="Fibronectin type-III domain-containing protein" evidence="6">
    <location>
        <begin position="21"/>
        <end position="720"/>
    </location>
</feature>
<dbReference type="SMART" id="SM00191">
    <property type="entry name" value="Int_alpha"/>
    <property type="match status" value="6"/>
</dbReference>
<dbReference type="PANTHER" id="PTHR36220:SF1">
    <property type="entry name" value="GAMMA TUBULIN COMPLEX COMPONENT C-TERMINAL DOMAIN-CONTAINING PROTEIN"/>
    <property type="match status" value="1"/>
</dbReference>
<dbReference type="InterPro" id="IPR036116">
    <property type="entry name" value="FN3_sf"/>
</dbReference>
<protein>
    <recommendedName>
        <fullName evidence="9">Fibronectin type-III domain-containing protein</fullName>
    </recommendedName>
</protein>
<dbReference type="Gene3D" id="2.60.40.10">
    <property type="entry name" value="Immunoglobulins"/>
    <property type="match status" value="1"/>
</dbReference>
<name>A0A9Q0LS32_ANAIG</name>
<dbReference type="SUPFAM" id="SSF49265">
    <property type="entry name" value="Fibronectin type III"/>
    <property type="match status" value="1"/>
</dbReference>
<keyword evidence="5" id="KW-0812">Transmembrane</keyword>
<evidence type="ECO:0000313" key="8">
    <source>
        <dbReference type="Proteomes" id="UP001149090"/>
    </source>
</evidence>
<dbReference type="Gene3D" id="2.130.10.130">
    <property type="entry name" value="Integrin alpha, N-terminal"/>
    <property type="match status" value="2"/>
</dbReference>
<proteinExistence type="predicted"/>
<evidence type="ECO:0000256" key="1">
    <source>
        <dbReference type="ARBA" id="ARBA00022729"/>
    </source>
</evidence>
<keyword evidence="5" id="KW-1133">Transmembrane helix</keyword>
<evidence type="ECO:0000313" key="7">
    <source>
        <dbReference type="EMBL" id="KAJ5076250.1"/>
    </source>
</evidence>